<reference evidence="3 4" key="1">
    <citation type="submission" date="2022-04" db="EMBL/GenBank/DDBJ databases">
        <title>Positive selection, recombination, and allopatry shape intraspecific diversity of widespread and dominant cyanobacteria.</title>
        <authorList>
            <person name="Wei J."/>
            <person name="Shu W."/>
            <person name="Hu C."/>
        </authorList>
    </citation>
    <scope>NUCLEOTIDE SEQUENCE [LARGE SCALE GENOMIC DNA]</scope>
    <source>
        <strain evidence="3 4">AS-A4</strain>
    </source>
</reference>
<feature type="compositionally biased region" description="Polar residues" evidence="1">
    <location>
        <begin position="660"/>
        <end position="672"/>
    </location>
</feature>
<dbReference type="PANTHER" id="PTHR23150">
    <property type="entry name" value="SULFATASE MODIFYING FACTOR 1, 2"/>
    <property type="match status" value="1"/>
</dbReference>
<organism evidence="3 4">
    <name type="scientific">Stenomitos frigidus AS-A4</name>
    <dbReference type="NCBI Taxonomy" id="2933935"/>
    <lineage>
        <taxon>Bacteria</taxon>
        <taxon>Bacillati</taxon>
        <taxon>Cyanobacteriota</taxon>
        <taxon>Cyanophyceae</taxon>
        <taxon>Leptolyngbyales</taxon>
        <taxon>Leptolyngbyaceae</taxon>
        <taxon>Stenomitos</taxon>
    </lineage>
</organism>
<dbReference type="RefSeq" id="WP_242033352.1">
    <property type="nucleotide sequence ID" value="NZ_JAMPLM010000036.1"/>
</dbReference>
<comment type="caution">
    <text evidence="3">The sequence shown here is derived from an EMBL/GenBank/DDBJ whole genome shotgun (WGS) entry which is preliminary data.</text>
</comment>
<dbReference type="InterPro" id="IPR016187">
    <property type="entry name" value="CTDL_fold"/>
</dbReference>
<dbReference type="SUPFAM" id="SSF56436">
    <property type="entry name" value="C-type lectin-like"/>
    <property type="match status" value="1"/>
</dbReference>
<dbReference type="Pfam" id="PF03781">
    <property type="entry name" value="FGE-sulfatase"/>
    <property type="match status" value="1"/>
</dbReference>
<sequence length="938" mass="104429">MINRLITLLQESELLLSDQEIAAFSEAQPVLHDEDIADALWLASKIGGAYEVSEPDVSDEVSTSDDAIPIEVTDDNTVVVTPPSTVSAYVPPLAKSDTGSVETPESGLPIQVQAAPALAHPRDISRSLRPLMRKVPSLTRSELDESATVNRIAERDIWLPILKPSPERWFDLELVIEASKSSFIWQETLDEFQQLLEGQGAFRNVRTWTIKETATGQPQLVAKRQHGTGIEQDQPFRSPKELVDASGRRLVLFVSDCRSRLWQQGQVHDWLALWSQHGPAAIVQLLPERLWSQSELDVGFAVQVGSLMPGAPNPKLQIRELPARTEIAPADTLTVPIVTLTAKALKQWALVVAAAGRQRSPARLFDLSWVKDPERDRSLAVIQPQSPEARVELFMATASPLAQRLACMMAAVPVELPVVHLIQQELLPEMQSVHVAEVYSSSLLEDVQANPVKPDVPARYDFVKEVRGVLNEITPLDETLGVLEALSRRIARTLGFEIRSFTALLSPKSDWSQETKDAILPFAQIATEVLHRLGGDYAELAQLVEQDAKGYSNWIQPLEPEPSFPDLEVLEFTTAQLVEPSAEPLFPPLQMQDVEIVTILIEAQPDGLEPFEFVVATLEREIEPRPSGSSSVSPMPPSLLGLPPPLPGLSSSVPPSSPSDFPQNLSQRSESGNKWVIRRQTQPAWQWVEQLDNHIQLEMVAIPAGCFMMGSPEDEPERSAAEGPQHEVRLDSFMMGRYPVTQAQWRVVAAMPQINRALKPNPSQFKGDKRPVEQVSWYDAVEFCDRISVHIGQDYRLPMEAEWEYACRAGTITPFHFGKTISPELANYDGSNVYDGGPNGNYWEEATPVDHFGIANTFGLCDMHGNVWEWCQDHWQGNYEGAPTDGSAWVSKNEKAARVRRGGSWRDGPWYCRSASRFNAKPDDRYLNFGFRVVRSAP</sequence>
<proteinExistence type="predicted"/>
<evidence type="ECO:0000259" key="2">
    <source>
        <dbReference type="Pfam" id="PF03781"/>
    </source>
</evidence>
<feature type="domain" description="Sulfatase-modifying factor enzyme-like" evidence="2">
    <location>
        <begin position="698"/>
        <end position="935"/>
    </location>
</feature>
<dbReference type="PANTHER" id="PTHR23150:SF19">
    <property type="entry name" value="FORMYLGLYCINE-GENERATING ENZYME"/>
    <property type="match status" value="1"/>
</dbReference>
<dbReference type="InterPro" id="IPR005532">
    <property type="entry name" value="SUMF_dom"/>
</dbReference>
<evidence type="ECO:0000313" key="3">
    <source>
        <dbReference type="EMBL" id="MEP1061529.1"/>
    </source>
</evidence>
<protein>
    <submittedName>
        <fullName evidence="3">Formylglycine-generating enzyme family protein</fullName>
    </submittedName>
</protein>
<dbReference type="EMBL" id="JAMPLM010000036">
    <property type="protein sequence ID" value="MEP1061529.1"/>
    <property type="molecule type" value="Genomic_DNA"/>
</dbReference>
<dbReference type="NCBIfam" id="NF041121">
    <property type="entry name" value="SAV_2336_NTERM"/>
    <property type="match status" value="1"/>
</dbReference>
<feature type="region of interest" description="Disordered" evidence="1">
    <location>
        <begin position="218"/>
        <end position="238"/>
    </location>
</feature>
<dbReference type="InterPro" id="IPR047738">
    <property type="entry name" value="SAV_2336-like_N"/>
</dbReference>
<dbReference type="Proteomes" id="UP001476950">
    <property type="component" value="Unassembled WGS sequence"/>
</dbReference>
<accession>A0ABV0KTE4</accession>
<name>A0ABV0KTE4_9CYAN</name>
<dbReference type="Gene3D" id="3.90.1580.10">
    <property type="entry name" value="paralog of FGE (formylglycine-generating enzyme)"/>
    <property type="match status" value="1"/>
</dbReference>
<evidence type="ECO:0000313" key="4">
    <source>
        <dbReference type="Proteomes" id="UP001476950"/>
    </source>
</evidence>
<evidence type="ECO:0000256" key="1">
    <source>
        <dbReference type="SAM" id="MobiDB-lite"/>
    </source>
</evidence>
<keyword evidence="4" id="KW-1185">Reference proteome</keyword>
<feature type="compositionally biased region" description="Pro residues" evidence="1">
    <location>
        <begin position="634"/>
        <end position="647"/>
    </location>
</feature>
<dbReference type="InterPro" id="IPR051043">
    <property type="entry name" value="Sulfatase_Mod_Factor_Kinase"/>
</dbReference>
<dbReference type="InterPro" id="IPR042095">
    <property type="entry name" value="SUMF_sf"/>
</dbReference>
<gene>
    <name evidence="3" type="ORF">NDI38_24320</name>
</gene>
<feature type="region of interest" description="Disordered" evidence="1">
    <location>
        <begin position="623"/>
        <end position="672"/>
    </location>
</feature>